<comment type="caution">
    <text evidence="1">The sequence shown here is derived from an EMBL/GenBank/DDBJ whole genome shotgun (WGS) entry which is preliminary data.</text>
</comment>
<accession>A0A2P6RFL7</accession>
<organism evidence="1 2">
    <name type="scientific">Rosa chinensis</name>
    <name type="common">China rose</name>
    <dbReference type="NCBI Taxonomy" id="74649"/>
    <lineage>
        <taxon>Eukaryota</taxon>
        <taxon>Viridiplantae</taxon>
        <taxon>Streptophyta</taxon>
        <taxon>Embryophyta</taxon>
        <taxon>Tracheophyta</taxon>
        <taxon>Spermatophyta</taxon>
        <taxon>Magnoliopsida</taxon>
        <taxon>eudicotyledons</taxon>
        <taxon>Gunneridae</taxon>
        <taxon>Pentapetalae</taxon>
        <taxon>rosids</taxon>
        <taxon>fabids</taxon>
        <taxon>Rosales</taxon>
        <taxon>Rosaceae</taxon>
        <taxon>Rosoideae</taxon>
        <taxon>Rosoideae incertae sedis</taxon>
        <taxon>Rosa</taxon>
    </lineage>
</organism>
<dbReference type="Gramene" id="PRQ45205">
    <property type="protein sequence ID" value="PRQ45205"/>
    <property type="gene ID" value="RchiOBHm_Chr3g0487621"/>
</dbReference>
<sequence>MLELSVLDRGDVGFTAAKQLDSERCKLTSDWRLGLRSKLSRPLAMFLSAIIVNPLDVAKMKPLKLHKEVGFSS</sequence>
<dbReference type="AlphaFoldDB" id="A0A2P6RFL7"/>
<keyword evidence="2" id="KW-1185">Reference proteome</keyword>
<name>A0A2P6RFL7_ROSCH</name>
<reference evidence="1 2" key="1">
    <citation type="journal article" date="2018" name="Nat. Genet.">
        <title>The Rosa genome provides new insights in the design of modern roses.</title>
        <authorList>
            <person name="Bendahmane M."/>
        </authorList>
    </citation>
    <scope>NUCLEOTIDE SEQUENCE [LARGE SCALE GENOMIC DNA]</scope>
    <source>
        <strain evidence="2">cv. Old Blush</strain>
    </source>
</reference>
<dbReference type="EMBL" id="PDCK01000041">
    <property type="protein sequence ID" value="PRQ45205.1"/>
    <property type="molecule type" value="Genomic_DNA"/>
</dbReference>
<dbReference type="Proteomes" id="UP000238479">
    <property type="component" value="Chromosome 3"/>
</dbReference>
<evidence type="ECO:0000313" key="1">
    <source>
        <dbReference type="EMBL" id="PRQ45205.1"/>
    </source>
</evidence>
<gene>
    <name evidence="1" type="ORF">RchiOBHm_Chr3g0487621</name>
</gene>
<protein>
    <submittedName>
        <fullName evidence="1">Uncharacterized protein</fullName>
    </submittedName>
</protein>
<proteinExistence type="predicted"/>
<evidence type="ECO:0000313" key="2">
    <source>
        <dbReference type="Proteomes" id="UP000238479"/>
    </source>
</evidence>